<dbReference type="PANTHER" id="PTHR47199">
    <property type="entry name" value="PHOTOSYSTEM II STABILITY/ASSEMBLY FACTOR HCF136, CHLOROPLASTIC"/>
    <property type="match status" value="1"/>
</dbReference>
<evidence type="ECO:0000256" key="1">
    <source>
        <dbReference type="SAM" id="SignalP"/>
    </source>
</evidence>
<keyword evidence="3" id="KW-1185">Reference proteome</keyword>
<dbReference type="InterPro" id="IPR015943">
    <property type="entry name" value="WD40/YVTN_repeat-like_dom_sf"/>
</dbReference>
<name>A0A9W6IK45_9PROT</name>
<protein>
    <submittedName>
        <fullName evidence="2">Oxidoreductase</fullName>
    </submittedName>
</protein>
<dbReference type="SUPFAM" id="SSF110296">
    <property type="entry name" value="Oligoxyloglucan reducing end-specific cellobiohydrolase"/>
    <property type="match status" value="1"/>
</dbReference>
<feature type="chain" id="PRO_5040922777" evidence="1">
    <location>
        <begin position="18"/>
        <end position="357"/>
    </location>
</feature>
<feature type="signal peptide" evidence="1">
    <location>
        <begin position="1"/>
        <end position="17"/>
    </location>
</feature>
<keyword evidence="1" id="KW-0732">Signal</keyword>
<evidence type="ECO:0000313" key="3">
    <source>
        <dbReference type="Proteomes" id="UP001143486"/>
    </source>
</evidence>
<evidence type="ECO:0000313" key="2">
    <source>
        <dbReference type="EMBL" id="GLK51796.1"/>
    </source>
</evidence>
<dbReference type="EMBL" id="BSFE01000003">
    <property type="protein sequence ID" value="GLK51796.1"/>
    <property type="molecule type" value="Genomic_DNA"/>
</dbReference>
<organism evidence="2 3">
    <name type="scientific">Maricaulis virginensis</name>
    <dbReference type="NCBI Taxonomy" id="144022"/>
    <lineage>
        <taxon>Bacteria</taxon>
        <taxon>Pseudomonadati</taxon>
        <taxon>Pseudomonadota</taxon>
        <taxon>Alphaproteobacteria</taxon>
        <taxon>Maricaulales</taxon>
        <taxon>Maricaulaceae</taxon>
        <taxon>Maricaulis</taxon>
    </lineage>
</organism>
<comment type="caution">
    <text evidence="2">The sequence shown here is derived from an EMBL/GenBank/DDBJ whole genome shotgun (WGS) entry which is preliminary data.</text>
</comment>
<reference evidence="2" key="1">
    <citation type="journal article" date="2014" name="Int. J. Syst. Evol. Microbiol.">
        <title>Complete genome sequence of Corynebacterium casei LMG S-19264T (=DSM 44701T), isolated from a smear-ripened cheese.</title>
        <authorList>
            <consortium name="US DOE Joint Genome Institute (JGI-PGF)"/>
            <person name="Walter F."/>
            <person name="Albersmeier A."/>
            <person name="Kalinowski J."/>
            <person name="Ruckert C."/>
        </authorList>
    </citation>
    <scope>NUCLEOTIDE SEQUENCE</scope>
    <source>
        <strain evidence="2">VKM B-1513</strain>
    </source>
</reference>
<sequence length="357" mass="36916">MKPLAPLLAATALVSAAACSPGATPPARLDAQVIAQHSGTGASLRGLSVVDAQIAWIGAPDGQVLRTADGGTNWTLTRIPGAEGLDLRSVHAFSADRALFFTAGQPARLYLTEDGGASFETVWEDPTGEAFFDGLDFWNDLYGIAFSDPVDGRFLILLTGDGGETWRAVEDAPEALEGEAGFAASDSAMALTASGCAFIGTGGAATARMLRSCDFGESWSVADTPLAAGRSSAGVFSIDATGERIVIVGGDFSAEDDRTGNFAWSDDGGNSWDGALEPPLGYRSAVTHLPGHPDTLIATGPNGTDISRNSGEIWVSWDALDGHHAIAFAPDGTAGWAVGSEGRITRIELETAPDRTD</sequence>
<dbReference type="CDD" id="cd15482">
    <property type="entry name" value="Sialidase_non-viral"/>
    <property type="match status" value="1"/>
</dbReference>
<dbReference type="PROSITE" id="PS51257">
    <property type="entry name" value="PROKAR_LIPOPROTEIN"/>
    <property type="match status" value="1"/>
</dbReference>
<dbReference type="Proteomes" id="UP001143486">
    <property type="component" value="Unassembled WGS sequence"/>
</dbReference>
<gene>
    <name evidence="2" type="ORF">GCM10017621_13040</name>
</gene>
<dbReference type="PANTHER" id="PTHR47199:SF2">
    <property type="entry name" value="PHOTOSYSTEM II STABILITY_ASSEMBLY FACTOR HCF136, CHLOROPLASTIC"/>
    <property type="match status" value="1"/>
</dbReference>
<dbReference type="Gene3D" id="2.130.10.10">
    <property type="entry name" value="YVTN repeat-like/Quinoprotein amine dehydrogenase"/>
    <property type="match status" value="2"/>
</dbReference>
<dbReference type="RefSeq" id="WP_271186161.1">
    <property type="nucleotide sequence ID" value="NZ_BSFE01000003.1"/>
</dbReference>
<accession>A0A9W6IK45</accession>
<reference evidence="2" key="2">
    <citation type="submission" date="2023-01" db="EMBL/GenBank/DDBJ databases">
        <authorList>
            <person name="Sun Q."/>
            <person name="Evtushenko L."/>
        </authorList>
    </citation>
    <scope>NUCLEOTIDE SEQUENCE</scope>
    <source>
        <strain evidence="2">VKM B-1513</strain>
    </source>
</reference>
<dbReference type="AlphaFoldDB" id="A0A9W6IK45"/>
<proteinExistence type="predicted"/>